<feature type="binding site" evidence="2">
    <location>
        <begin position="184"/>
        <end position="191"/>
    </location>
    <ligand>
        <name>ATP</name>
        <dbReference type="ChEBI" id="CHEBI:30616"/>
    </ligand>
</feature>
<dbReference type="InterPro" id="IPR011991">
    <property type="entry name" value="ArsR-like_HTH"/>
</dbReference>
<dbReference type="CDD" id="cd00090">
    <property type="entry name" value="HTH_ARSR"/>
    <property type="match status" value="1"/>
</dbReference>
<dbReference type="GO" id="GO:0006355">
    <property type="term" value="P:regulation of DNA-templated transcription"/>
    <property type="evidence" value="ECO:0007669"/>
    <property type="project" value="InterPro"/>
</dbReference>
<organism evidence="5 6">
    <name type="scientific">Helicobacter saguini</name>
    <dbReference type="NCBI Taxonomy" id="1548018"/>
    <lineage>
        <taxon>Bacteria</taxon>
        <taxon>Pseudomonadati</taxon>
        <taxon>Campylobacterota</taxon>
        <taxon>Epsilonproteobacteria</taxon>
        <taxon>Campylobacterales</taxon>
        <taxon>Helicobacteraceae</taxon>
        <taxon>Helicobacter</taxon>
    </lineage>
</organism>
<proteinExistence type="predicted"/>
<dbReference type="PANTHER" id="PTHR13504:SF38">
    <property type="entry name" value="FIDO DOMAIN-CONTAINING PROTEIN"/>
    <property type="match status" value="1"/>
</dbReference>
<dbReference type="InterPro" id="IPR040198">
    <property type="entry name" value="Fido_containing"/>
</dbReference>
<dbReference type="Gene3D" id="1.10.10.10">
    <property type="entry name" value="Winged helix-like DNA-binding domain superfamily/Winged helix DNA-binding domain"/>
    <property type="match status" value="1"/>
</dbReference>
<dbReference type="InterPro" id="IPR012318">
    <property type="entry name" value="HTH_CRP"/>
</dbReference>
<dbReference type="AlphaFoldDB" id="A0A6L7DE69"/>
<dbReference type="InterPro" id="IPR036597">
    <property type="entry name" value="Fido-like_dom_sf"/>
</dbReference>
<evidence type="ECO:0000256" key="2">
    <source>
        <dbReference type="PIRSR" id="PIRSR640198-2"/>
    </source>
</evidence>
<reference evidence="5 6" key="1">
    <citation type="submission" date="2019-12" db="EMBL/GenBank/DDBJ databases">
        <title>Multi-Generational Helicobacter saguini Isolates.</title>
        <authorList>
            <person name="Mannion A."/>
            <person name="Shen Z."/>
            <person name="Fox J.G."/>
        </authorList>
    </citation>
    <scope>NUCLEOTIDE SEQUENCE [LARGE SCALE GENOMIC DNA]</scope>
    <source>
        <strain evidence="6">16-048 (F4)</strain>
    </source>
</reference>
<evidence type="ECO:0000313" key="5">
    <source>
        <dbReference type="EMBL" id="MWV68668.1"/>
    </source>
</evidence>
<dbReference type="RefSeq" id="WP_034570048.1">
    <property type="nucleotide sequence ID" value="NZ_JRMP02000001.1"/>
</dbReference>
<dbReference type="Gene3D" id="1.10.3290.10">
    <property type="entry name" value="Fido-like domain"/>
    <property type="match status" value="1"/>
</dbReference>
<feature type="site" description="Important for autoinhibition of adenylyltransferase activity" evidence="3">
    <location>
        <position position="57"/>
    </location>
</feature>
<feature type="domain" description="Fido" evidence="4">
    <location>
        <begin position="101"/>
        <end position="243"/>
    </location>
</feature>
<keyword evidence="2" id="KW-0547">Nucleotide-binding</keyword>
<accession>A0A6L7DE69</accession>
<feature type="active site" evidence="1">
    <location>
        <position position="180"/>
    </location>
</feature>
<dbReference type="SUPFAM" id="SSF46785">
    <property type="entry name" value="Winged helix' DNA-binding domain"/>
    <property type="match status" value="1"/>
</dbReference>
<dbReference type="InterPro" id="IPR003812">
    <property type="entry name" value="Fido"/>
</dbReference>
<dbReference type="GO" id="GO:0003677">
    <property type="term" value="F:DNA binding"/>
    <property type="evidence" value="ECO:0007669"/>
    <property type="project" value="InterPro"/>
</dbReference>
<dbReference type="InterPro" id="IPR036390">
    <property type="entry name" value="WH_DNA-bd_sf"/>
</dbReference>
<gene>
    <name evidence="5" type="ORF">DCO61_01120</name>
</gene>
<dbReference type="PROSITE" id="PS51459">
    <property type="entry name" value="FIDO"/>
    <property type="match status" value="1"/>
</dbReference>
<feature type="binding site" evidence="2">
    <location>
        <begin position="221"/>
        <end position="222"/>
    </location>
    <ligand>
        <name>ATP</name>
        <dbReference type="ChEBI" id="CHEBI:30616"/>
    </ligand>
</feature>
<dbReference type="Pfam" id="PF13412">
    <property type="entry name" value="HTH_24"/>
    <property type="match status" value="1"/>
</dbReference>
<keyword evidence="2" id="KW-0067">ATP-binding</keyword>
<dbReference type="EMBL" id="QBIU01000001">
    <property type="protein sequence ID" value="MWV68668.1"/>
    <property type="molecule type" value="Genomic_DNA"/>
</dbReference>
<dbReference type="SUPFAM" id="SSF140931">
    <property type="entry name" value="Fic-like"/>
    <property type="match status" value="1"/>
</dbReference>
<dbReference type="PANTHER" id="PTHR13504">
    <property type="entry name" value="FIDO DOMAIN-CONTAINING PROTEIN DDB_G0283145"/>
    <property type="match status" value="1"/>
</dbReference>
<protein>
    <submittedName>
        <fullName evidence="5">Winged helix-turn-helix transcriptional regulator</fullName>
    </submittedName>
</protein>
<evidence type="ECO:0000313" key="6">
    <source>
        <dbReference type="Proteomes" id="UP000477070"/>
    </source>
</evidence>
<dbReference type="GO" id="GO:0005524">
    <property type="term" value="F:ATP binding"/>
    <property type="evidence" value="ECO:0007669"/>
    <property type="project" value="UniProtKB-KW"/>
</dbReference>
<evidence type="ECO:0000256" key="1">
    <source>
        <dbReference type="PIRSR" id="PIRSR640198-1"/>
    </source>
</evidence>
<dbReference type="Proteomes" id="UP000477070">
    <property type="component" value="Unassembled WGS sequence"/>
</dbReference>
<dbReference type="InterPro" id="IPR036388">
    <property type="entry name" value="WH-like_DNA-bd_sf"/>
</dbReference>
<evidence type="ECO:0000259" key="4">
    <source>
        <dbReference type="PROSITE" id="PS51459"/>
    </source>
</evidence>
<name>A0A6L7DE69_9HELI</name>
<sequence length="327" mass="37511">MNEKYTPPFVITPKILNLVVEICENLKILNLNNKHILTPHLRKKNRIKTIRATLAIENNTLNLQQVSAIIEGKAVLGDKNEILEVKNAFNAYEKIMDFNALSIKDLLKAHAIMMQGLIKDNGKFRQDSVGIFKDKKLIHLPPPANFIESHIKNLLSWYKKSELHALIKSSIFHYEFEFIHPFSDGNGRIGRMWQSKLLGIYNEVFYFLPIEEIIKKTQKKYYKALSDSDKSASSEIFVEYMLDSILKAIKELKNDPLNVAINVSINNTQKAILKLIKNKPNITQKEIATKLNLSLKTINRAISNLTTKGYIERIGAKKSGYYKILKN</sequence>
<dbReference type="SMART" id="SM00419">
    <property type="entry name" value="HTH_CRP"/>
    <property type="match status" value="1"/>
</dbReference>
<evidence type="ECO:0000256" key="3">
    <source>
        <dbReference type="PIRSR" id="PIRSR640198-3"/>
    </source>
</evidence>
<dbReference type="Pfam" id="PF02661">
    <property type="entry name" value="Fic"/>
    <property type="match status" value="1"/>
</dbReference>
<comment type="caution">
    <text evidence="5">The sequence shown here is derived from an EMBL/GenBank/DDBJ whole genome shotgun (WGS) entry which is preliminary data.</text>
</comment>